<dbReference type="InterPro" id="IPR003732">
    <property type="entry name" value="Daa-tRNA_deacyls_DTD"/>
</dbReference>
<dbReference type="PANTHER" id="PTHR10472:SF5">
    <property type="entry name" value="D-AMINOACYL-TRNA DEACYLASE 1"/>
    <property type="match status" value="1"/>
</dbReference>
<dbReference type="GO" id="GO:0019478">
    <property type="term" value="P:D-amino acid catabolic process"/>
    <property type="evidence" value="ECO:0007669"/>
    <property type="project" value="UniProtKB-UniRule"/>
</dbReference>
<feature type="short sequence motif" description="Gly-cisPro motif, important for rejection of L-amino acids" evidence="2">
    <location>
        <begin position="137"/>
        <end position="138"/>
    </location>
</feature>
<dbReference type="EMBL" id="CP002659">
    <property type="protein sequence ID" value="AEC01835.1"/>
    <property type="molecule type" value="Genomic_DNA"/>
</dbReference>
<dbReference type="AlphaFoldDB" id="F4GK63"/>
<comment type="subunit">
    <text evidence="2">Homodimer.</text>
</comment>
<comment type="subcellular location">
    <subcellularLocation>
        <location evidence="2">Cytoplasm</location>
    </subcellularLocation>
</comment>
<reference evidence="4" key="1">
    <citation type="submission" date="2011-04" db="EMBL/GenBank/DDBJ databases">
        <title>The complete genome of Spirochaeta coccoides DSM 17374.</title>
        <authorList>
            <person name="Lucas S."/>
            <person name="Copeland A."/>
            <person name="Lapidus A."/>
            <person name="Bruce D."/>
            <person name="Goodwin L."/>
            <person name="Pitluck S."/>
            <person name="Peters L."/>
            <person name="Kyrpides N."/>
            <person name="Mavromatis K."/>
            <person name="Pagani I."/>
            <person name="Ivanova N."/>
            <person name="Ovchinnikova G."/>
            <person name="Lu M."/>
            <person name="Detter J.C."/>
            <person name="Tapia R."/>
            <person name="Han C."/>
            <person name="Land M."/>
            <person name="Hauser L."/>
            <person name="Markowitz V."/>
            <person name="Cheng J.-F."/>
            <person name="Hugenholtz P."/>
            <person name="Woyke T."/>
            <person name="Wu D."/>
            <person name="Spring S."/>
            <person name="Schroeder M."/>
            <person name="Brambilla E."/>
            <person name="Klenk H.-P."/>
            <person name="Eisen J.A."/>
        </authorList>
    </citation>
    <scope>NUCLEOTIDE SEQUENCE [LARGE SCALE GENOMIC DNA]</scope>
    <source>
        <strain evidence="4">ATCC BAA-1237 / DSM 17374 / SPN1</strain>
    </source>
</reference>
<dbReference type="Proteomes" id="UP000007939">
    <property type="component" value="Chromosome"/>
</dbReference>
<evidence type="ECO:0000256" key="2">
    <source>
        <dbReference type="HAMAP-Rule" id="MF_00518"/>
    </source>
</evidence>
<evidence type="ECO:0000313" key="4">
    <source>
        <dbReference type="Proteomes" id="UP000007939"/>
    </source>
</evidence>
<dbReference type="GO" id="GO:0106026">
    <property type="term" value="F:Gly-tRNA(Ala) deacylase activity"/>
    <property type="evidence" value="ECO:0007669"/>
    <property type="project" value="UniProtKB-UniRule"/>
</dbReference>
<dbReference type="Pfam" id="PF02580">
    <property type="entry name" value="Tyr_Deacylase"/>
    <property type="match status" value="1"/>
</dbReference>
<keyword evidence="2" id="KW-0378">Hydrolase</keyword>
<keyword evidence="2" id="KW-0963">Cytoplasm</keyword>
<keyword evidence="4" id="KW-1185">Reference proteome</keyword>
<protein>
    <recommendedName>
        <fullName evidence="2">D-aminoacyl-tRNA deacylase</fullName>
        <shortName evidence="2">DTD</shortName>
        <ecNumber evidence="2">3.1.1.96</ecNumber>
    </recommendedName>
    <alternativeName>
        <fullName evidence="2">Gly-tRNA(Ala) deacylase</fullName>
        <ecNumber evidence="2">3.1.1.-</ecNumber>
    </alternativeName>
</protein>
<keyword evidence="2" id="KW-0820">tRNA-binding</keyword>
<dbReference type="GO" id="GO:0000049">
    <property type="term" value="F:tRNA binding"/>
    <property type="evidence" value="ECO:0007669"/>
    <property type="project" value="UniProtKB-UniRule"/>
</dbReference>
<dbReference type="PANTHER" id="PTHR10472">
    <property type="entry name" value="D-TYROSYL-TRNA TYR DEACYLASE"/>
    <property type="match status" value="1"/>
</dbReference>
<reference evidence="3 4" key="2">
    <citation type="journal article" date="2012" name="Stand. Genomic Sci.">
        <title>Complete genome sequence of the termite hindgut bacterium Spirochaeta coccoides type strain (SPN1(T)), reclassification in the genus Sphaerochaeta as Sphaerochaeta coccoides comb. nov. and emendations of the family Spirochaetaceae and the genus Sphaerochaeta.</title>
        <authorList>
            <person name="Abt B."/>
            <person name="Han C."/>
            <person name="Scheuner C."/>
            <person name="Lu M."/>
            <person name="Lapidus A."/>
            <person name="Nolan M."/>
            <person name="Lucas S."/>
            <person name="Hammon N."/>
            <person name="Deshpande S."/>
            <person name="Cheng J.F."/>
            <person name="Tapia R."/>
            <person name="Goodwin L.A."/>
            <person name="Pitluck S."/>
            <person name="Liolios K."/>
            <person name="Pagani I."/>
            <person name="Ivanova N."/>
            <person name="Mavromatis K."/>
            <person name="Mikhailova N."/>
            <person name="Huntemann M."/>
            <person name="Pati A."/>
            <person name="Chen A."/>
            <person name="Palaniappan K."/>
            <person name="Land M."/>
            <person name="Hauser L."/>
            <person name="Brambilla E.M."/>
            <person name="Rohde M."/>
            <person name="Spring S."/>
            <person name="Gronow S."/>
            <person name="Goker M."/>
            <person name="Woyke T."/>
            <person name="Bristow J."/>
            <person name="Eisen J.A."/>
            <person name="Markowitz V."/>
            <person name="Hugenholtz P."/>
            <person name="Kyrpides N.C."/>
            <person name="Klenk H.P."/>
            <person name="Detter J.C."/>
        </authorList>
    </citation>
    <scope>NUCLEOTIDE SEQUENCE [LARGE SCALE GENOMIC DNA]</scope>
    <source>
        <strain evidence="4">ATCC BAA-1237 / DSM 17374 / SPN1</strain>
    </source>
</reference>
<name>F4GK63_PARC1</name>
<evidence type="ECO:0000313" key="3">
    <source>
        <dbReference type="EMBL" id="AEC01835.1"/>
    </source>
</evidence>
<keyword evidence="2" id="KW-0694">RNA-binding</keyword>
<comment type="catalytic activity">
    <reaction evidence="2">
        <text>glycyl-tRNA(Ala) + H2O = tRNA(Ala) + glycine + H(+)</text>
        <dbReference type="Rhea" id="RHEA:53744"/>
        <dbReference type="Rhea" id="RHEA-COMP:9657"/>
        <dbReference type="Rhea" id="RHEA-COMP:13640"/>
        <dbReference type="ChEBI" id="CHEBI:15377"/>
        <dbReference type="ChEBI" id="CHEBI:15378"/>
        <dbReference type="ChEBI" id="CHEBI:57305"/>
        <dbReference type="ChEBI" id="CHEBI:78442"/>
        <dbReference type="ChEBI" id="CHEBI:78522"/>
    </reaction>
</comment>
<dbReference type="GO" id="GO:0005737">
    <property type="term" value="C:cytoplasm"/>
    <property type="evidence" value="ECO:0007669"/>
    <property type="project" value="UniProtKB-SubCell"/>
</dbReference>
<dbReference type="RefSeq" id="WP_013739231.1">
    <property type="nucleotide sequence ID" value="NC_015436.1"/>
</dbReference>
<evidence type="ECO:0000256" key="1">
    <source>
        <dbReference type="ARBA" id="ARBA00009673"/>
    </source>
</evidence>
<dbReference type="GO" id="GO:0051500">
    <property type="term" value="F:D-tyrosyl-tRNA(Tyr) deacylase activity"/>
    <property type="evidence" value="ECO:0007669"/>
    <property type="project" value="TreeGrafter"/>
</dbReference>
<dbReference type="eggNOG" id="COG1490">
    <property type="taxonomic scope" value="Bacteria"/>
</dbReference>
<dbReference type="EC" id="3.1.1.96" evidence="2"/>
<dbReference type="OrthoDB" id="9801395at2"/>
<dbReference type="HAMAP" id="MF_00518">
    <property type="entry name" value="Deacylase_Dtd"/>
    <property type="match status" value="1"/>
</dbReference>
<proteinExistence type="inferred from homology"/>
<sequence length="157" mass="17212">MKCVIQRVKDARVVVDGETIGTIGMGLLVYVGFDVHDDGTDIPRMAGKLTRLRIFEDIEGKMNLSVKDVGGAILVVSQFTLVADLSKGNRPSWDFAASPDIARDFYERFLVACRGEGVIVQEGRFGAHMRVIYENDGPATFLMESARSTGRPTAKIT</sequence>
<dbReference type="SUPFAM" id="SSF69500">
    <property type="entry name" value="DTD-like"/>
    <property type="match status" value="1"/>
</dbReference>
<dbReference type="HOGENOM" id="CLU_076901_1_0_12"/>
<dbReference type="Gene3D" id="3.50.80.10">
    <property type="entry name" value="D-tyrosyl-tRNA(Tyr) deacylase"/>
    <property type="match status" value="1"/>
</dbReference>
<accession>F4GK63</accession>
<comment type="function">
    <text evidence="2">An aminoacyl-tRNA editing enzyme that deacylates mischarged D-aminoacyl-tRNAs. Also deacylates mischarged glycyl-tRNA(Ala), protecting cells against glycine mischarging by AlaRS. Acts via tRNA-based rather than protein-based catalysis; rejects L-amino acids rather than detecting D-amino acids in the active site. By recycling D-aminoacyl-tRNA to D-amino acids and free tRNA molecules, this enzyme counteracts the toxicity associated with the formation of D-aminoacyl-tRNA entities in vivo and helps enforce protein L-homochirality.</text>
</comment>
<dbReference type="KEGG" id="scc:Spico_0607"/>
<dbReference type="GO" id="GO:0043908">
    <property type="term" value="F:Ser(Gly)-tRNA(Ala) hydrolase activity"/>
    <property type="evidence" value="ECO:0007669"/>
    <property type="project" value="UniProtKB-UniRule"/>
</dbReference>
<gene>
    <name evidence="2" type="primary">dtd</name>
    <name evidence="3" type="ordered locus">Spico_0607</name>
</gene>
<dbReference type="FunFam" id="3.50.80.10:FF:000001">
    <property type="entry name" value="D-aminoacyl-tRNA deacylase"/>
    <property type="match status" value="1"/>
</dbReference>
<comment type="similarity">
    <text evidence="1 2">Belongs to the DTD family.</text>
</comment>
<dbReference type="STRING" id="760011.Spico_0607"/>
<comment type="domain">
    <text evidence="2">A Gly-cisPro motif from one monomer fits into the active site of the other monomer to allow specific chiral rejection of L-amino acids.</text>
</comment>
<comment type="catalytic activity">
    <reaction evidence="2">
        <text>a D-aminoacyl-tRNA + H2O = a tRNA + a D-alpha-amino acid + H(+)</text>
        <dbReference type="Rhea" id="RHEA:13953"/>
        <dbReference type="Rhea" id="RHEA-COMP:10123"/>
        <dbReference type="Rhea" id="RHEA-COMP:10124"/>
        <dbReference type="ChEBI" id="CHEBI:15377"/>
        <dbReference type="ChEBI" id="CHEBI:15378"/>
        <dbReference type="ChEBI" id="CHEBI:59871"/>
        <dbReference type="ChEBI" id="CHEBI:78442"/>
        <dbReference type="ChEBI" id="CHEBI:79333"/>
        <dbReference type="EC" id="3.1.1.96"/>
    </reaction>
</comment>
<dbReference type="InterPro" id="IPR023509">
    <property type="entry name" value="DTD-like_sf"/>
</dbReference>
<dbReference type="EC" id="3.1.1.-" evidence="2"/>
<organism evidence="3 4">
    <name type="scientific">Parasphaerochaeta coccoides (strain ATCC BAA-1237 / DSM 17374 / SPN1)</name>
    <name type="common">Sphaerochaeta coccoides</name>
    <dbReference type="NCBI Taxonomy" id="760011"/>
    <lineage>
        <taxon>Bacteria</taxon>
        <taxon>Pseudomonadati</taxon>
        <taxon>Spirochaetota</taxon>
        <taxon>Spirochaetia</taxon>
        <taxon>Spirochaetales</taxon>
        <taxon>Sphaerochaetaceae</taxon>
        <taxon>Parasphaerochaeta</taxon>
    </lineage>
</organism>
<dbReference type="NCBIfam" id="TIGR00256">
    <property type="entry name" value="D-aminoacyl-tRNA deacylase"/>
    <property type="match status" value="1"/>
</dbReference>